<gene>
    <name evidence="5" type="primary">paaZ</name>
    <name evidence="5" type="ORF">FNU79_03700</name>
</gene>
<feature type="compositionally biased region" description="Gly residues" evidence="2">
    <location>
        <begin position="487"/>
        <end position="496"/>
    </location>
</feature>
<dbReference type="Gene3D" id="3.40.605.10">
    <property type="entry name" value="Aldehyde Dehydrogenase, Chain A, domain 1"/>
    <property type="match status" value="1"/>
</dbReference>
<accession>A0A553V573</accession>
<dbReference type="InterPro" id="IPR015590">
    <property type="entry name" value="Aldehyde_DH_dom"/>
</dbReference>
<name>A0A553V573_9DEIO</name>
<dbReference type="Proteomes" id="UP000316092">
    <property type="component" value="Unassembled WGS sequence"/>
</dbReference>
<feature type="region of interest" description="Disordered" evidence="2">
    <location>
        <begin position="471"/>
        <end position="496"/>
    </location>
</feature>
<evidence type="ECO:0000313" key="5">
    <source>
        <dbReference type="EMBL" id="TSA87592.1"/>
    </source>
</evidence>
<dbReference type="PANTHER" id="PTHR43111:SF1">
    <property type="entry name" value="ALDEHYDE DEHYDROGENASE B-RELATED"/>
    <property type="match status" value="1"/>
</dbReference>
<dbReference type="SUPFAM" id="SSF53720">
    <property type="entry name" value="ALDH-like"/>
    <property type="match status" value="1"/>
</dbReference>
<dbReference type="GO" id="GO:0016620">
    <property type="term" value="F:oxidoreductase activity, acting on the aldehyde or oxo group of donors, NAD or NADP as acceptor"/>
    <property type="evidence" value="ECO:0007669"/>
    <property type="project" value="InterPro"/>
</dbReference>
<dbReference type="InterPro" id="IPR002539">
    <property type="entry name" value="MaoC-like_dom"/>
</dbReference>
<dbReference type="RefSeq" id="WP_143719549.1">
    <property type="nucleotide sequence ID" value="NZ_VKDB01000002.1"/>
</dbReference>
<dbReference type="SUPFAM" id="SSF54637">
    <property type="entry name" value="Thioesterase/thiol ester dehydrase-isomerase"/>
    <property type="match status" value="1"/>
</dbReference>
<dbReference type="NCBIfam" id="TIGR02278">
    <property type="entry name" value="PaaN-DH"/>
    <property type="match status" value="1"/>
</dbReference>
<sequence length="694" mass="74605">MTPSQSPTLPRPIQVASLIQGQWHAARGGQEIRDAAYGQPIAYVSSEGVDFAAALKYGRDIGGRNLRKLDFHQRARLLRSLAGYLNECKAEFNALSHLTGATRRDNLVDVDGGIGTLFSYSSMARRDLPAQKFVLEDDINLLGKGGSFIGRHVLVPREGVAVHINAFNFPVWGMLEKIAPNLIAGVPAIVKPASQTAYVTEAVVRAIHESGLLPEGALQLISGSTGDLFDHLQEQDTVTFTGSAATASKLKVHPNIVRRSVPFNTEADSLNCIVLGQTVTPDAPEFALFVREVVNEMTSKAGQKCTAIRRVIIPRERVEDVTQAIRERLSGITMGDPSREDVRMGPLVGTSQRDDVAEVLRQLKAESEVLIGDERPELLGGDWDSGAFMAPTLLLADQPLTNHTAHELEAFGPVATLMPYANLDEAAELARLGRGSLAASIVTHDRPEARELFFGMASTHGRILILNRDDAKESTGHGSPLPQLKHGGPGRAGGGEELGGLRAVKHYLIRTAIQADPTTLTAITGEYVRGAAVTEDGVHPFRKNFDELRVGDSLLTPRRTITESDVSAFAGLSGDRFYAHTDEIAAKESLFGKRVAHGYLVLAAAAGLFVDPGVGPVLANYGLEGLRFTEPVGFGDTIRARLTVQSKTAKETRDGETPTGVVKWHVDVTNQNDVLVATYSILTLVARSGNGPAV</sequence>
<evidence type="ECO:0000256" key="2">
    <source>
        <dbReference type="SAM" id="MobiDB-lite"/>
    </source>
</evidence>
<evidence type="ECO:0000256" key="1">
    <source>
        <dbReference type="ARBA" id="ARBA00023002"/>
    </source>
</evidence>
<dbReference type="EMBL" id="VKDB01000002">
    <property type="protein sequence ID" value="TSA87592.1"/>
    <property type="molecule type" value="Genomic_DNA"/>
</dbReference>
<dbReference type="Gene3D" id="3.10.129.10">
    <property type="entry name" value="Hotdog Thioesterase"/>
    <property type="match status" value="1"/>
</dbReference>
<dbReference type="InterPro" id="IPR016161">
    <property type="entry name" value="Ald_DH/histidinol_DH"/>
</dbReference>
<dbReference type="InterPro" id="IPR016163">
    <property type="entry name" value="Ald_DH_C"/>
</dbReference>
<dbReference type="Pfam" id="PF01575">
    <property type="entry name" value="MaoC_dehydratas"/>
    <property type="match status" value="1"/>
</dbReference>
<feature type="domain" description="MaoC-like" evidence="4">
    <location>
        <begin position="550"/>
        <end position="662"/>
    </location>
</feature>
<keyword evidence="1" id="KW-0560">Oxidoreductase</keyword>
<evidence type="ECO:0000313" key="6">
    <source>
        <dbReference type="Proteomes" id="UP000316092"/>
    </source>
</evidence>
<dbReference type="InterPro" id="IPR029069">
    <property type="entry name" value="HotDog_dom_sf"/>
</dbReference>
<organism evidence="5 6">
    <name type="scientific">Deinococcus detaillensis</name>
    <dbReference type="NCBI Taxonomy" id="2592048"/>
    <lineage>
        <taxon>Bacteria</taxon>
        <taxon>Thermotogati</taxon>
        <taxon>Deinococcota</taxon>
        <taxon>Deinococci</taxon>
        <taxon>Deinococcales</taxon>
        <taxon>Deinococcaceae</taxon>
        <taxon>Deinococcus</taxon>
    </lineage>
</organism>
<evidence type="ECO:0000259" key="4">
    <source>
        <dbReference type="Pfam" id="PF01575"/>
    </source>
</evidence>
<dbReference type="CDD" id="cd07128">
    <property type="entry name" value="ALDH_MaoC-N"/>
    <property type="match status" value="1"/>
</dbReference>
<reference evidence="5 6" key="1">
    <citation type="submission" date="2019-07" db="EMBL/GenBank/DDBJ databases">
        <title>Deinococcus detaillus sp. nov., isolated from humus soil in Antarctica.</title>
        <authorList>
            <person name="Zhang K."/>
        </authorList>
    </citation>
    <scope>NUCLEOTIDE SEQUENCE [LARGE SCALE GENOMIC DNA]</scope>
    <source>
        <strain evidence="5 6">H1</strain>
    </source>
</reference>
<dbReference type="NCBIfam" id="NF008868">
    <property type="entry name" value="PRK11903.1"/>
    <property type="match status" value="1"/>
</dbReference>
<evidence type="ECO:0000259" key="3">
    <source>
        <dbReference type="Pfam" id="PF00171"/>
    </source>
</evidence>
<dbReference type="Gene3D" id="3.40.309.10">
    <property type="entry name" value="Aldehyde Dehydrogenase, Chain A, domain 2"/>
    <property type="match status" value="1"/>
</dbReference>
<dbReference type="OrthoDB" id="9801625at2"/>
<dbReference type="InterPro" id="IPR016162">
    <property type="entry name" value="Ald_DH_N"/>
</dbReference>
<dbReference type="InterPro" id="IPR011966">
    <property type="entry name" value="PaaN-DH"/>
</dbReference>
<protein>
    <submittedName>
        <fullName evidence="5">Phenylacetic acid degradation bifunctional protein PaaZ</fullName>
    </submittedName>
</protein>
<proteinExistence type="predicted"/>
<comment type="caution">
    <text evidence="5">The sequence shown here is derived from an EMBL/GenBank/DDBJ whole genome shotgun (WGS) entry which is preliminary data.</text>
</comment>
<dbReference type="Pfam" id="PF00171">
    <property type="entry name" value="Aldedh"/>
    <property type="match status" value="1"/>
</dbReference>
<keyword evidence="6" id="KW-1185">Reference proteome</keyword>
<dbReference type="PANTHER" id="PTHR43111">
    <property type="entry name" value="ALDEHYDE DEHYDROGENASE B-RELATED"/>
    <property type="match status" value="1"/>
</dbReference>
<feature type="domain" description="Aldehyde dehydrogenase" evidence="3">
    <location>
        <begin position="36"/>
        <end position="452"/>
    </location>
</feature>
<dbReference type="AlphaFoldDB" id="A0A553V573"/>